<keyword evidence="1" id="KW-0812">Transmembrane</keyword>
<proteinExistence type="predicted"/>
<dbReference type="PANTHER" id="PTHR37290:SF1">
    <property type="entry name" value="INNER MEMBRANE PROTEIN YIAA"/>
    <property type="match status" value="1"/>
</dbReference>
<dbReference type="RefSeq" id="WP_071029057.1">
    <property type="nucleotide sequence ID" value="NZ_MLQM01000163.1"/>
</dbReference>
<keyword evidence="1" id="KW-1133">Transmembrane helix</keyword>
<comment type="caution">
    <text evidence="3">The sequence shown here is derived from an EMBL/GenBank/DDBJ whole genome shotgun (WGS) entry which is preliminary data.</text>
</comment>
<dbReference type="Pfam" id="PF05360">
    <property type="entry name" value="YiaAB"/>
    <property type="match status" value="1"/>
</dbReference>
<dbReference type="AlphaFoldDB" id="A0A1S1NF46"/>
<feature type="domain" description="YiaAB two helix" evidence="2">
    <location>
        <begin position="14"/>
        <end position="66"/>
    </location>
</feature>
<evidence type="ECO:0000313" key="6">
    <source>
        <dbReference type="Proteomes" id="UP000238296"/>
    </source>
</evidence>
<dbReference type="EMBL" id="MLQM01000163">
    <property type="protein sequence ID" value="OHU97443.1"/>
    <property type="molecule type" value="Genomic_DNA"/>
</dbReference>
<evidence type="ECO:0000256" key="1">
    <source>
        <dbReference type="SAM" id="Phobius"/>
    </source>
</evidence>
<keyword evidence="5" id="KW-1185">Reference proteome</keyword>
<reference evidence="4 6" key="2">
    <citation type="journal article" date="2017" name="Int. J. Syst. Evol. Microbiol.">
        <title>Mycobacterium talmoniae sp. nov., a slowly growing mycobacterium isolated from human respiratory samples.</title>
        <authorList>
            <person name="Davidson R.M."/>
            <person name="DeGroote M.A."/>
            <person name="Marola J.L."/>
            <person name="Buss S."/>
            <person name="Jones V."/>
            <person name="McNeil M.R."/>
            <person name="Freifeld A.G."/>
            <person name="Elaine Epperson L."/>
            <person name="Hasan N.A."/>
            <person name="Jackson M."/>
            <person name="Iwen P.C."/>
            <person name="Salfinger M."/>
            <person name="Strong M."/>
        </authorList>
    </citation>
    <scope>NUCLEOTIDE SEQUENCE [LARGE SCALE GENOMIC DNA]</scope>
    <source>
        <strain evidence="4 6">ATCC BAA-2683</strain>
    </source>
</reference>
<evidence type="ECO:0000313" key="4">
    <source>
        <dbReference type="EMBL" id="PQM44781.1"/>
    </source>
</evidence>
<gene>
    <name evidence="3" type="ORF">BKN37_21880</name>
    <name evidence="4" type="ORF">C1Y40_05062</name>
</gene>
<accession>A0A1S1NF46</accession>
<dbReference type="EMBL" id="PPEA01000715">
    <property type="protein sequence ID" value="PQM44781.1"/>
    <property type="molecule type" value="Genomic_DNA"/>
</dbReference>
<feature type="transmembrane region" description="Helical" evidence="1">
    <location>
        <begin position="44"/>
        <end position="64"/>
    </location>
</feature>
<organism evidence="3 5">
    <name type="scientific">Mycobacterium talmoniae</name>
    <dbReference type="NCBI Taxonomy" id="1858794"/>
    <lineage>
        <taxon>Bacteria</taxon>
        <taxon>Bacillati</taxon>
        <taxon>Actinomycetota</taxon>
        <taxon>Actinomycetes</taxon>
        <taxon>Mycobacteriales</taxon>
        <taxon>Mycobacteriaceae</taxon>
        <taxon>Mycobacterium</taxon>
    </lineage>
</organism>
<keyword evidence="1" id="KW-0472">Membrane</keyword>
<evidence type="ECO:0000313" key="3">
    <source>
        <dbReference type="EMBL" id="OHU97443.1"/>
    </source>
</evidence>
<feature type="transmembrane region" description="Helical" evidence="1">
    <location>
        <begin position="12"/>
        <end position="38"/>
    </location>
</feature>
<dbReference type="Proteomes" id="UP000179734">
    <property type="component" value="Unassembled WGS sequence"/>
</dbReference>
<evidence type="ECO:0000259" key="2">
    <source>
        <dbReference type="Pfam" id="PF05360"/>
    </source>
</evidence>
<dbReference type="GO" id="GO:0005886">
    <property type="term" value="C:plasma membrane"/>
    <property type="evidence" value="ECO:0007669"/>
    <property type="project" value="TreeGrafter"/>
</dbReference>
<protein>
    <recommendedName>
        <fullName evidence="2">YiaAB two helix domain-containing protein</fullName>
    </recommendedName>
</protein>
<dbReference type="PANTHER" id="PTHR37290">
    <property type="entry name" value="INNER MEMBRANE PROTEIN YIAA-RELATED"/>
    <property type="match status" value="1"/>
</dbReference>
<dbReference type="Proteomes" id="UP000238296">
    <property type="component" value="Unassembled WGS sequence"/>
</dbReference>
<evidence type="ECO:0000313" key="5">
    <source>
        <dbReference type="Proteomes" id="UP000179734"/>
    </source>
</evidence>
<dbReference type="InterPro" id="IPR038972">
    <property type="entry name" value="YiaA-like"/>
</dbReference>
<dbReference type="InterPro" id="IPR008024">
    <property type="entry name" value="YiaAB"/>
</dbReference>
<reference evidence="4" key="3">
    <citation type="submission" date="2018-01" db="EMBL/GenBank/DDBJ databases">
        <authorList>
            <person name="Gaut B.S."/>
            <person name="Morton B.R."/>
            <person name="Clegg M.T."/>
            <person name="Duvall M.R."/>
        </authorList>
    </citation>
    <scope>NUCLEOTIDE SEQUENCE</scope>
    <source>
        <strain evidence="4">ATCC BAA-2683</strain>
    </source>
</reference>
<sequence length="96" mass="10709">METPQPLLRNTNAYFAQSAIAFGVSLSSLAIGITFLPISVWQRGFLAICGLFLVTSCFNLAKVIRDQHEAQQIRNRVDEARMEQMYVGHNPLKGVV</sequence>
<reference evidence="3 5" key="1">
    <citation type="submission" date="2016-10" db="EMBL/GenBank/DDBJ databases">
        <title>Genome sequence of Mycobacterium talmonii.</title>
        <authorList>
            <person name="Greninger A.L."/>
            <person name="Elliott B."/>
            <person name="Vasireddy S."/>
            <person name="Vasireddy R."/>
        </authorList>
    </citation>
    <scope>NUCLEOTIDE SEQUENCE [LARGE SCALE GENOMIC DNA]</scope>
    <source>
        <strain evidence="3">MO-5499</strain>
        <strain evidence="5">NE-TNMC-100812</strain>
    </source>
</reference>
<name>A0A1S1NF46_9MYCO</name>
<dbReference type="GO" id="GO:0006974">
    <property type="term" value="P:DNA damage response"/>
    <property type="evidence" value="ECO:0007669"/>
    <property type="project" value="TreeGrafter"/>
</dbReference>